<feature type="region of interest" description="Disordered" evidence="1">
    <location>
        <begin position="534"/>
        <end position="566"/>
    </location>
</feature>
<feature type="domain" description="DUF668" evidence="2">
    <location>
        <begin position="328"/>
        <end position="413"/>
    </location>
</feature>
<dbReference type="InterPro" id="IPR045021">
    <property type="entry name" value="PSI1/2/3"/>
</dbReference>
<dbReference type="Pfam" id="PF11961">
    <property type="entry name" value="DUF3475"/>
    <property type="match status" value="1"/>
</dbReference>
<organism evidence="4">
    <name type="scientific">Zea mays</name>
    <name type="common">Maize</name>
    <dbReference type="NCBI Taxonomy" id="4577"/>
    <lineage>
        <taxon>Eukaryota</taxon>
        <taxon>Viridiplantae</taxon>
        <taxon>Streptophyta</taxon>
        <taxon>Embryophyta</taxon>
        <taxon>Tracheophyta</taxon>
        <taxon>Spermatophyta</taxon>
        <taxon>Magnoliopsida</taxon>
        <taxon>Liliopsida</taxon>
        <taxon>Poales</taxon>
        <taxon>Poaceae</taxon>
        <taxon>PACMAD clade</taxon>
        <taxon>Panicoideae</taxon>
        <taxon>Andropogonodae</taxon>
        <taxon>Andropogoneae</taxon>
        <taxon>Tripsacinae</taxon>
        <taxon>Zea</taxon>
    </lineage>
</organism>
<name>A0A1D6G7U0_MAIZE</name>
<evidence type="ECO:0000256" key="1">
    <source>
        <dbReference type="SAM" id="MobiDB-lite"/>
    </source>
</evidence>
<feature type="compositionally biased region" description="Polar residues" evidence="1">
    <location>
        <begin position="486"/>
        <end position="514"/>
    </location>
</feature>
<evidence type="ECO:0008006" key="5">
    <source>
        <dbReference type="Google" id="ProtNLM"/>
    </source>
</evidence>
<protein>
    <recommendedName>
        <fullName evidence="5">DUF668 family protein</fullName>
    </recommendedName>
</protein>
<sequence>MGGFCSKESAVDKSPSDTTLGPGRVVDHHDRLVVKEEKKAVVGEAAAKRIQEEQHQQQRQPAPPPLHVSVSRTAVPGASADTTAAPWDGVSEVSSILGRASTAGLGKAVEVLDTLGSSMTDLNISSFGSGTATKGNKISILAFEVANTIVKGCNLMHALSKDSIKYLKETVLHSEGVQNLISKDMDELLKIVAADKRLASELTPQHQLKEEAESVMQEFVTSVQFTAELYHEMHALDRFQQDYQRKQHEEDGSSVVQRGDNMHILKQEVKSQHKHVKSLRKKSLWSKNLEEVMGKLVDIVHFLHLEIHNAFGLSDSEESQEPTKRRNRLGSAGLALHYANIISQIDTLVSRASSVPSNTRDTLYQSLPPTIKSSLRSKLHSFGVKEELTVSQIKAEMEKTLRWLAPIASNTTKAHHGFGWVGEWASTGLDVNCKPTGQLDLTRIETLYHADKDKTEAYILELVIRLHHLISQTKTANGERSPIKSPVQSPTQRGASITLSPNIKNSNSSPLLTQDDQDMLSDVKYRTFIPGISKSQEFDTKERHNNQSRLSKSNSHSPSSGNRKEALSISIRRLLPVIDFEIDRTKALDVIDRVDDLRVQ</sequence>
<evidence type="ECO:0000259" key="3">
    <source>
        <dbReference type="Pfam" id="PF11961"/>
    </source>
</evidence>
<feature type="region of interest" description="Disordered" evidence="1">
    <location>
        <begin position="1"/>
        <end position="32"/>
    </location>
</feature>
<feature type="compositionally biased region" description="Basic and acidic residues" evidence="1">
    <location>
        <begin position="536"/>
        <end position="545"/>
    </location>
</feature>
<dbReference type="InterPro" id="IPR021864">
    <property type="entry name" value="DUF3475"/>
</dbReference>
<dbReference type="PANTHER" id="PTHR31730:SF32">
    <property type="entry name" value="PROTEIN PSK SIMULATOR 1"/>
    <property type="match status" value="1"/>
</dbReference>
<feature type="compositionally biased region" description="Basic and acidic residues" evidence="1">
    <location>
        <begin position="45"/>
        <end position="56"/>
    </location>
</feature>
<feature type="domain" description="DUF3475" evidence="3">
    <location>
        <begin position="140"/>
        <end position="196"/>
    </location>
</feature>
<accession>A0A1D6G7U0</accession>
<dbReference type="ExpressionAtlas" id="A0A1D6G7U0">
    <property type="expression patterns" value="baseline and differential"/>
</dbReference>
<dbReference type="PANTHER" id="PTHR31730">
    <property type="entry name" value="OS01G0873900 PROTEIN"/>
    <property type="match status" value="1"/>
</dbReference>
<evidence type="ECO:0000313" key="4">
    <source>
        <dbReference type="EMBL" id="AQK99219.1"/>
    </source>
</evidence>
<dbReference type="GO" id="GO:0045927">
    <property type="term" value="P:positive regulation of growth"/>
    <property type="evidence" value="ECO:0007669"/>
    <property type="project" value="InterPro"/>
</dbReference>
<dbReference type="EMBL" id="CM000784">
    <property type="protein sequence ID" value="AQK99215.1"/>
    <property type="molecule type" value="Genomic_DNA"/>
</dbReference>
<feature type="region of interest" description="Disordered" evidence="1">
    <location>
        <begin position="45"/>
        <end position="70"/>
    </location>
</feature>
<feature type="region of interest" description="Disordered" evidence="1">
    <location>
        <begin position="474"/>
        <end position="514"/>
    </location>
</feature>
<dbReference type="EMBL" id="CM000784">
    <property type="protein sequence ID" value="AQK99219.1"/>
    <property type="molecule type" value="Genomic_DNA"/>
</dbReference>
<evidence type="ECO:0000259" key="2">
    <source>
        <dbReference type="Pfam" id="PF05003"/>
    </source>
</evidence>
<reference evidence="4" key="1">
    <citation type="submission" date="2015-12" db="EMBL/GenBank/DDBJ databases">
        <title>Update maize B73 reference genome by single molecule sequencing technologies.</title>
        <authorList>
            <consortium name="Maize Genome Sequencing Project"/>
            <person name="Ware D."/>
        </authorList>
    </citation>
    <scope>NUCLEOTIDE SEQUENCE</scope>
    <source>
        <tissue evidence="4">Seedling</tissue>
    </source>
</reference>
<proteinExistence type="predicted"/>
<dbReference type="AlphaFoldDB" id="A0A1D6G7U0"/>
<feature type="compositionally biased region" description="Low complexity" evidence="1">
    <location>
        <begin position="548"/>
        <end position="560"/>
    </location>
</feature>
<gene>
    <name evidence="4" type="ORF">ZEAMMB73_Zm00001d012257</name>
</gene>
<dbReference type="Pfam" id="PF05003">
    <property type="entry name" value="DUF668"/>
    <property type="match status" value="1"/>
</dbReference>
<dbReference type="InterPro" id="IPR007700">
    <property type="entry name" value="DUF668"/>
</dbReference>